<dbReference type="Pfam" id="PF00293">
    <property type="entry name" value="NUDIX"/>
    <property type="match status" value="1"/>
</dbReference>
<proteinExistence type="predicted"/>
<reference evidence="8" key="1">
    <citation type="journal article" date="2020" name="Nat. Commun.">
        <title>Large-scale genome sequencing of mycorrhizal fungi provides insights into the early evolution of symbiotic traits.</title>
        <authorList>
            <person name="Miyauchi S."/>
            <person name="Kiss E."/>
            <person name="Kuo A."/>
            <person name="Drula E."/>
            <person name="Kohler A."/>
            <person name="Sanchez-Garcia M."/>
            <person name="Morin E."/>
            <person name="Andreopoulos B."/>
            <person name="Barry K.W."/>
            <person name="Bonito G."/>
            <person name="Buee M."/>
            <person name="Carver A."/>
            <person name="Chen C."/>
            <person name="Cichocki N."/>
            <person name="Clum A."/>
            <person name="Culley D."/>
            <person name="Crous P.W."/>
            <person name="Fauchery L."/>
            <person name="Girlanda M."/>
            <person name="Hayes R.D."/>
            <person name="Keri Z."/>
            <person name="LaButti K."/>
            <person name="Lipzen A."/>
            <person name="Lombard V."/>
            <person name="Magnuson J."/>
            <person name="Maillard F."/>
            <person name="Murat C."/>
            <person name="Nolan M."/>
            <person name="Ohm R.A."/>
            <person name="Pangilinan J."/>
            <person name="Pereira M.F."/>
            <person name="Perotto S."/>
            <person name="Peter M."/>
            <person name="Pfister S."/>
            <person name="Riley R."/>
            <person name="Sitrit Y."/>
            <person name="Stielow J.B."/>
            <person name="Szollosi G."/>
            <person name="Zifcakova L."/>
            <person name="Stursova M."/>
            <person name="Spatafora J.W."/>
            <person name="Tedersoo L."/>
            <person name="Vaario L.M."/>
            <person name="Yamada A."/>
            <person name="Yan M."/>
            <person name="Wang P."/>
            <person name="Xu J."/>
            <person name="Bruns T."/>
            <person name="Baldrian P."/>
            <person name="Vilgalys R."/>
            <person name="Dunand C."/>
            <person name="Henrissat B."/>
            <person name="Grigoriev I.V."/>
            <person name="Hibbett D."/>
            <person name="Nagy L.G."/>
            <person name="Martin F.M."/>
        </authorList>
    </citation>
    <scope>NUCLEOTIDE SEQUENCE</scope>
    <source>
        <strain evidence="8">UH-Tt-Lm1</strain>
    </source>
</reference>
<dbReference type="Gene3D" id="3.90.79.10">
    <property type="entry name" value="Nucleoside Triphosphate Pyrophosphohydrolase"/>
    <property type="match status" value="1"/>
</dbReference>
<dbReference type="OrthoDB" id="206213at2759"/>
<gene>
    <name evidence="8" type="ORF">BJ322DRAFT_1092999</name>
</gene>
<dbReference type="AlphaFoldDB" id="A0A9P6L1C9"/>
<evidence type="ECO:0000313" key="9">
    <source>
        <dbReference type="Proteomes" id="UP000736335"/>
    </source>
</evidence>
<comment type="caution">
    <text evidence="8">The sequence shown here is derived from an EMBL/GenBank/DDBJ whole genome shotgun (WGS) entry which is preliminary data.</text>
</comment>
<evidence type="ECO:0000256" key="6">
    <source>
        <dbReference type="ARBA" id="ARBA00023211"/>
    </source>
</evidence>
<keyword evidence="5" id="KW-0460">Magnesium</keyword>
<evidence type="ECO:0000256" key="4">
    <source>
        <dbReference type="ARBA" id="ARBA00022801"/>
    </source>
</evidence>
<accession>A0A9P6L1C9</accession>
<evidence type="ECO:0000256" key="2">
    <source>
        <dbReference type="ARBA" id="ARBA00001946"/>
    </source>
</evidence>
<evidence type="ECO:0000256" key="3">
    <source>
        <dbReference type="ARBA" id="ARBA00022723"/>
    </source>
</evidence>
<evidence type="ECO:0000256" key="1">
    <source>
        <dbReference type="ARBA" id="ARBA00001936"/>
    </source>
</evidence>
<dbReference type="PANTHER" id="PTHR12992:SF24">
    <property type="entry name" value="PEROXISOMAL COENZYME A DIPHOSPHATASE NUDT7"/>
    <property type="match status" value="1"/>
</dbReference>
<comment type="cofactor">
    <cofactor evidence="1">
        <name>Mn(2+)</name>
        <dbReference type="ChEBI" id="CHEBI:29035"/>
    </cofactor>
</comment>
<dbReference type="Proteomes" id="UP000736335">
    <property type="component" value="Unassembled WGS sequence"/>
</dbReference>
<evidence type="ECO:0000256" key="5">
    <source>
        <dbReference type="ARBA" id="ARBA00022842"/>
    </source>
</evidence>
<dbReference type="CDD" id="cd03426">
    <property type="entry name" value="NUDIX_CoAse_Nudt7"/>
    <property type="match status" value="1"/>
</dbReference>
<dbReference type="SUPFAM" id="SSF55811">
    <property type="entry name" value="Nudix"/>
    <property type="match status" value="1"/>
</dbReference>
<organism evidence="8 9">
    <name type="scientific">Thelephora terrestris</name>
    <dbReference type="NCBI Taxonomy" id="56493"/>
    <lineage>
        <taxon>Eukaryota</taxon>
        <taxon>Fungi</taxon>
        <taxon>Dikarya</taxon>
        <taxon>Basidiomycota</taxon>
        <taxon>Agaricomycotina</taxon>
        <taxon>Agaricomycetes</taxon>
        <taxon>Thelephorales</taxon>
        <taxon>Thelephoraceae</taxon>
        <taxon>Thelephora</taxon>
    </lineage>
</organism>
<reference evidence="8" key="2">
    <citation type="submission" date="2020-11" db="EMBL/GenBank/DDBJ databases">
        <authorList>
            <consortium name="DOE Joint Genome Institute"/>
            <person name="Kuo A."/>
            <person name="Miyauchi S."/>
            <person name="Kiss E."/>
            <person name="Drula E."/>
            <person name="Kohler A."/>
            <person name="Sanchez-Garcia M."/>
            <person name="Andreopoulos B."/>
            <person name="Barry K.W."/>
            <person name="Bonito G."/>
            <person name="Buee M."/>
            <person name="Carver A."/>
            <person name="Chen C."/>
            <person name="Cichocki N."/>
            <person name="Clum A."/>
            <person name="Culley D."/>
            <person name="Crous P.W."/>
            <person name="Fauchery L."/>
            <person name="Girlanda M."/>
            <person name="Hayes R."/>
            <person name="Keri Z."/>
            <person name="Labutti K."/>
            <person name="Lipzen A."/>
            <person name="Lombard V."/>
            <person name="Magnuson J."/>
            <person name="Maillard F."/>
            <person name="Morin E."/>
            <person name="Murat C."/>
            <person name="Nolan M."/>
            <person name="Ohm R."/>
            <person name="Pangilinan J."/>
            <person name="Pereira M."/>
            <person name="Perotto S."/>
            <person name="Peter M."/>
            <person name="Riley R."/>
            <person name="Sitrit Y."/>
            <person name="Stielow B."/>
            <person name="Szollosi G."/>
            <person name="Zifcakova L."/>
            <person name="Stursova M."/>
            <person name="Spatafora J.W."/>
            <person name="Tedersoo L."/>
            <person name="Vaario L.-M."/>
            <person name="Yamada A."/>
            <person name="Yan M."/>
            <person name="Wang P."/>
            <person name="Xu J."/>
            <person name="Bruns T."/>
            <person name="Baldrian P."/>
            <person name="Vilgalys R."/>
            <person name="Henrissat B."/>
            <person name="Grigoriev I.V."/>
            <person name="Hibbett D."/>
            <person name="Nagy L.G."/>
            <person name="Martin F.M."/>
        </authorList>
    </citation>
    <scope>NUCLEOTIDE SEQUENCE</scope>
    <source>
        <strain evidence="8">UH-Tt-Lm1</strain>
    </source>
</reference>
<dbReference type="GO" id="GO:0015938">
    <property type="term" value="P:coenzyme A catabolic process"/>
    <property type="evidence" value="ECO:0007669"/>
    <property type="project" value="TreeGrafter"/>
</dbReference>
<dbReference type="PANTHER" id="PTHR12992">
    <property type="entry name" value="NUDIX HYDROLASE"/>
    <property type="match status" value="1"/>
</dbReference>
<keyword evidence="4 8" id="KW-0378">Hydrolase</keyword>
<evidence type="ECO:0000259" key="7">
    <source>
        <dbReference type="PROSITE" id="PS51462"/>
    </source>
</evidence>
<dbReference type="EMBL" id="WIUZ02000023">
    <property type="protein sequence ID" value="KAF9778415.1"/>
    <property type="molecule type" value="Genomic_DNA"/>
</dbReference>
<protein>
    <submittedName>
        <fullName evidence="8">NUDIX hydrolase domain-like protein</fullName>
    </submittedName>
</protein>
<dbReference type="InterPro" id="IPR000086">
    <property type="entry name" value="NUDIX_hydrolase_dom"/>
</dbReference>
<sequence length="254" mass="27792">MSRLPMPNPNASIVSLTSPFTRRSLRTVKEALSAAYTTEYAINPTETHAAVLVPLCNLNGAPGLLLEVRGKLRTHSGEVSFPGGKVDPTDESMLHAALRETKEEVGLGADKIEILGRLGPPVRSLTGLRVWPYVAFLHENPHEIPASGHETSPLRSPMLSSLTLSRTEVAAVLHLPLNRLVDPSYLREHRFRGSSPYWACDVTDLVEPGIEWSNPGVNSGDELVGGTCGWLESWGLTGWYLNLLMKVFLAGHYH</sequence>
<dbReference type="PROSITE" id="PS51462">
    <property type="entry name" value="NUDIX"/>
    <property type="match status" value="1"/>
</dbReference>
<keyword evidence="9" id="KW-1185">Reference proteome</keyword>
<feature type="domain" description="Nudix hydrolase" evidence="7">
    <location>
        <begin position="46"/>
        <end position="201"/>
    </location>
</feature>
<name>A0A9P6L1C9_9AGAM</name>
<dbReference type="GO" id="GO:0046872">
    <property type="term" value="F:metal ion binding"/>
    <property type="evidence" value="ECO:0007669"/>
    <property type="project" value="UniProtKB-KW"/>
</dbReference>
<comment type="cofactor">
    <cofactor evidence="2">
        <name>Mg(2+)</name>
        <dbReference type="ChEBI" id="CHEBI:18420"/>
    </cofactor>
</comment>
<dbReference type="GO" id="GO:0010945">
    <property type="term" value="F:coenzyme A diphosphatase activity"/>
    <property type="evidence" value="ECO:0007669"/>
    <property type="project" value="InterPro"/>
</dbReference>
<keyword evidence="3" id="KW-0479">Metal-binding</keyword>
<evidence type="ECO:0000313" key="8">
    <source>
        <dbReference type="EMBL" id="KAF9778415.1"/>
    </source>
</evidence>
<dbReference type="InterPro" id="IPR045121">
    <property type="entry name" value="CoAse"/>
</dbReference>
<dbReference type="InterPro" id="IPR015797">
    <property type="entry name" value="NUDIX_hydrolase-like_dom_sf"/>
</dbReference>
<keyword evidence="6" id="KW-0464">Manganese</keyword>